<evidence type="ECO:0000313" key="2">
    <source>
        <dbReference type="Proteomes" id="UP000008068"/>
    </source>
</evidence>
<gene>
    <name evidence="1" type="ORF">CAEBREN_16517</name>
</gene>
<reference evidence="2" key="1">
    <citation type="submission" date="2011-07" db="EMBL/GenBank/DDBJ databases">
        <authorList>
            <consortium name="Caenorhabditis brenneri Sequencing and Analysis Consortium"/>
            <person name="Wilson R.K."/>
        </authorList>
    </citation>
    <scope>NUCLEOTIDE SEQUENCE [LARGE SCALE GENOMIC DNA]</scope>
    <source>
        <strain evidence="2">PB2801</strain>
    </source>
</reference>
<organism evidence="2">
    <name type="scientific">Caenorhabditis brenneri</name>
    <name type="common">Nematode worm</name>
    <dbReference type="NCBI Taxonomy" id="135651"/>
    <lineage>
        <taxon>Eukaryota</taxon>
        <taxon>Metazoa</taxon>
        <taxon>Ecdysozoa</taxon>
        <taxon>Nematoda</taxon>
        <taxon>Chromadorea</taxon>
        <taxon>Rhabditida</taxon>
        <taxon>Rhabditina</taxon>
        <taxon>Rhabditomorpha</taxon>
        <taxon>Rhabditoidea</taxon>
        <taxon>Rhabditidae</taxon>
        <taxon>Peloderinae</taxon>
        <taxon>Caenorhabditis</taxon>
    </lineage>
</organism>
<proteinExistence type="predicted"/>
<name>G0PGM2_CAEBE</name>
<sequence>MLTHLIGPLQILLEHIGDHSSILLHCQMAVPLELLLNRAFPDWNHEINYTDVNAMLRQQGQQQILIEYTGEERRGTLQIEDFRAEVRELRMHYHTMN</sequence>
<evidence type="ECO:0000313" key="1">
    <source>
        <dbReference type="EMBL" id="EGT55385.1"/>
    </source>
</evidence>
<dbReference type="InParanoid" id="G0PGM2"/>
<dbReference type="AlphaFoldDB" id="G0PGM2"/>
<dbReference type="EMBL" id="GL380428">
    <property type="protein sequence ID" value="EGT55385.1"/>
    <property type="molecule type" value="Genomic_DNA"/>
</dbReference>
<keyword evidence="2" id="KW-1185">Reference proteome</keyword>
<protein>
    <submittedName>
        <fullName evidence="1">Uncharacterized protein</fullName>
    </submittedName>
</protein>
<accession>G0PGM2</accession>
<dbReference type="Proteomes" id="UP000008068">
    <property type="component" value="Unassembled WGS sequence"/>
</dbReference>
<dbReference type="HOGENOM" id="CLU_2348538_0_0_1"/>